<dbReference type="Gene3D" id="1.10.30.10">
    <property type="entry name" value="High mobility group box domain"/>
    <property type="match status" value="1"/>
</dbReference>
<sequence>MAATPRELPLSPPQSSGGELTPERASDPNGVCVPAFLPSGMEHIKMHDEFGTDPSSMIYASPPTYFYQTTGFPTPMSASTPMHMGNNIVHTPPLMADESISIMGSPPTYSPLGRRASPPKAKLGRSPRERHNRSRRGTNSASKVLQLSAPLSELTAHMINIPLRDMDAWVHRSTEERLKEKAQKGKVARPMNSFMLYRSAYAERSKRFLSQNNHQVVSTAAGMSWKMEPAHIRNKYEELARIERDAHSRAHPTYKFKPNKCPPTTTRRRGELTPPTSTASGPYDDTPSPYANTWNDEYSTVPCMHSRNQSFEYPASTRASTPFDSPDSFVPQVGYLDSSWNTSDPSSGLPTVRPHALQNMGYVEDVHFRRGSPMPQGIEYEASNGLAGLPGGTHDELLQPQVTHSLPGHIAEGHMDPQLLNYRSDALPIPAPNGQGYASTEFPTWEDEAGNSYLPSSLPSDHSSPFPYPNSHMTGNYHPSMHQDPSFTPWLQKRESF</sequence>
<feature type="DNA-binding region" description="HMG box" evidence="3">
    <location>
        <begin position="187"/>
        <end position="255"/>
    </location>
</feature>
<feature type="domain" description="HMG box" evidence="5">
    <location>
        <begin position="187"/>
        <end position="255"/>
    </location>
</feature>
<dbReference type="AlphaFoldDB" id="A0A9W9J7Q4"/>
<dbReference type="InterPro" id="IPR051356">
    <property type="entry name" value="SOX/SOX-like_TF"/>
</dbReference>
<proteinExistence type="predicted"/>
<feature type="compositionally biased region" description="Low complexity" evidence="4">
    <location>
        <begin position="452"/>
        <end position="465"/>
    </location>
</feature>
<feature type="compositionally biased region" description="Basic residues" evidence="4">
    <location>
        <begin position="249"/>
        <end position="258"/>
    </location>
</feature>
<feature type="region of interest" description="Disordered" evidence="4">
    <location>
        <begin position="1"/>
        <end position="30"/>
    </location>
</feature>
<dbReference type="SUPFAM" id="SSF47095">
    <property type="entry name" value="HMG-box"/>
    <property type="match status" value="1"/>
</dbReference>
<keyword evidence="2 3" id="KW-0539">Nucleus</keyword>
<dbReference type="PROSITE" id="PS50118">
    <property type="entry name" value="HMG_BOX_2"/>
    <property type="match status" value="1"/>
</dbReference>
<reference evidence="6" key="1">
    <citation type="submission" date="2022-12" db="EMBL/GenBank/DDBJ databases">
        <authorList>
            <person name="Petersen C."/>
        </authorList>
    </citation>
    <scope>NUCLEOTIDE SEQUENCE</scope>
    <source>
        <strain evidence="6">IBT 15544</strain>
    </source>
</reference>
<feature type="region of interest" description="Disordered" evidence="4">
    <location>
        <begin position="448"/>
        <end position="497"/>
    </location>
</feature>
<reference evidence="6" key="2">
    <citation type="journal article" date="2023" name="IMA Fungus">
        <title>Comparative genomic study of the Penicillium genus elucidates a diverse pangenome and 15 lateral gene transfer events.</title>
        <authorList>
            <person name="Petersen C."/>
            <person name="Sorensen T."/>
            <person name="Nielsen M.R."/>
            <person name="Sondergaard T.E."/>
            <person name="Sorensen J.L."/>
            <person name="Fitzpatrick D.A."/>
            <person name="Frisvad J.C."/>
            <person name="Nielsen K.L."/>
        </authorList>
    </citation>
    <scope>NUCLEOTIDE SEQUENCE</scope>
    <source>
        <strain evidence="6">IBT 15544</strain>
    </source>
</reference>
<evidence type="ECO:0000256" key="3">
    <source>
        <dbReference type="PROSITE-ProRule" id="PRU00267"/>
    </source>
</evidence>
<dbReference type="GO" id="GO:0000981">
    <property type="term" value="F:DNA-binding transcription factor activity, RNA polymerase II-specific"/>
    <property type="evidence" value="ECO:0007669"/>
    <property type="project" value="TreeGrafter"/>
</dbReference>
<dbReference type="Pfam" id="PF00505">
    <property type="entry name" value="HMG_box"/>
    <property type="match status" value="1"/>
</dbReference>
<dbReference type="Proteomes" id="UP001150904">
    <property type="component" value="Unassembled WGS sequence"/>
</dbReference>
<dbReference type="SMART" id="SM00398">
    <property type="entry name" value="HMG"/>
    <property type="match status" value="1"/>
</dbReference>
<keyword evidence="7" id="KW-1185">Reference proteome</keyword>
<comment type="caution">
    <text evidence="6">The sequence shown here is derived from an EMBL/GenBank/DDBJ whole genome shotgun (WGS) entry which is preliminary data.</text>
</comment>
<evidence type="ECO:0000313" key="7">
    <source>
        <dbReference type="Proteomes" id="UP001150904"/>
    </source>
</evidence>
<dbReference type="GeneID" id="83184118"/>
<dbReference type="RefSeq" id="XP_058303716.1">
    <property type="nucleotide sequence ID" value="XM_058456817.1"/>
</dbReference>
<name>A0A9W9J7Q4_9EURO</name>
<gene>
    <name evidence="6" type="ORF">N7498_009761</name>
</gene>
<evidence type="ECO:0000256" key="1">
    <source>
        <dbReference type="ARBA" id="ARBA00023125"/>
    </source>
</evidence>
<dbReference type="InterPro" id="IPR009071">
    <property type="entry name" value="HMG_box_dom"/>
</dbReference>
<dbReference type="InterPro" id="IPR036910">
    <property type="entry name" value="HMG_box_dom_sf"/>
</dbReference>
<protein>
    <submittedName>
        <fullName evidence="6">High mobility group superfamily</fullName>
    </submittedName>
</protein>
<dbReference type="PANTHER" id="PTHR45789:SF2">
    <property type="entry name" value="FI18025P1"/>
    <property type="match status" value="1"/>
</dbReference>
<organism evidence="6 7">
    <name type="scientific">Penicillium cinerascens</name>
    <dbReference type="NCBI Taxonomy" id="70096"/>
    <lineage>
        <taxon>Eukaryota</taxon>
        <taxon>Fungi</taxon>
        <taxon>Dikarya</taxon>
        <taxon>Ascomycota</taxon>
        <taxon>Pezizomycotina</taxon>
        <taxon>Eurotiomycetes</taxon>
        <taxon>Eurotiomycetidae</taxon>
        <taxon>Eurotiales</taxon>
        <taxon>Aspergillaceae</taxon>
        <taxon>Penicillium</taxon>
    </lineage>
</organism>
<feature type="compositionally biased region" description="Basic residues" evidence="4">
    <location>
        <begin position="122"/>
        <end position="136"/>
    </location>
</feature>
<accession>A0A9W9J7Q4</accession>
<evidence type="ECO:0000259" key="5">
    <source>
        <dbReference type="PROSITE" id="PS50118"/>
    </source>
</evidence>
<dbReference type="GO" id="GO:0000978">
    <property type="term" value="F:RNA polymerase II cis-regulatory region sequence-specific DNA binding"/>
    <property type="evidence" value="ECO:0007669"/>
    <property type="project" value="TreeGrafter"/>
</dbReference>
<evidence type="ECO:0000313" key="6">
    <source>
        <dbReference type="EMBL" id="KAJ5190776.1"/>
    </source>
</evidence>
<dbReference type="EMBL" id="JAPQKR010000016">
    <property type="protein sequence ID" value="KAJ5190776.1"/>
    <property type="molecule type" value="Genomic_DNA"/>
</dbReference>
<dbReference type="GO" id="GO:0005634">
    <property type="term" value="C:nucleus"/>
    <property type="evidence" value="ECO:0007669"/>
    <property type="project" value="UniProtKB-UniRule"/>
</dbReference>
<feature type="region of interest" description="Disordered" evidence="4">
    <location>
        <begin position="249"/>
        <end position="290"/>
    </location>
</feature>
<keyword evidence="1 3" id="KW-0238">DNA-binding</keyword>
<evidence type="ECO:0000256" key="2">
    <source>
        <dbReference type="ARBA" id="ARBA00023242"/>
    </source>
</evidence>
<dbReference type="PANTHER" id="PTHR45789">
    <property type="entry name" value="FI18025P1"/>
    <property type="match status" value="1"/>
</dbReference>
<feature type="region of interest" description="Disordered" evidence="4">
    <location>
        <begin position="100"/>
        <end position="142"/>
    </location>
</feature>
<dbReference type="CDD" id="cd01389">
    <property type="entry name" value="HMG-box_ROX1-like"/>
    <property type="match status" value="1"/>
</dbReference>
<dbReference type="OrthoDB" id="2307332at2759"/>
<evidence type="ECO:0000256" key="4">
    <source>
        <dbReference type="SAM" id="MobiDB-lite"/>
    </source>
</evidence>